<gene>
    <name evidence="1" type="ORF">EAH76_05005</name>
</gene>
<name>A0A502FX41_9SPHN</name>
<accession>A0A502FX41</accession>
<sequence length="85" mass="9599">MNLDDQFLRYFGSSDLAEVTPAALQGGIDHMRVDFGLEQDRERRFGLWTLLHMLGAAPDLDIAFPDAADRAAARRFIEITEHHEG</sequence>
<reference evidence="1 2" key="1">
    <citation type="journal article" date="2019" name="Environ. Microbiol.">
        <title>Species interactions and distinct microbial communities in high Arctic permafrost affected cryosols are associated with the CH4 and CO2 gas fluxes.</title>
        <authorList>
            <person name="Altshuler I."/>
            <person name="Hamel J."/>
            <person name="Turney S."/>
            <person name="Magnuson E."/>
            <person name="Levesque R."/>
            <person name="Greer C."/>
            <person name="Whyte L.G."/>
        </authorList>
    </citation>
    <scope>NUCLEOTIDE SEQUENCE [LARGE SCALE GENOMIC DNA]</scope>
    <source>
        <strain evidence="1 2">E6.1</strain>
    </source>
</reference>
<dbReference type="AlphaFoldDB" id="A0A502FX41"/>
<dbReference type="Proteomes" id="UP000319931">
    <property type="component" value="Unassembled WGS sequence"/>
</dbReference>
<comment type="caution">
    <text evidence="1">The sequence shown here is derived from an EMBL/GenBank/DDBJ whole genome shotgun (WGS) entry which is preliminary data.</text>
</comment>
<organism evidence="1 2">
    <name type="scientific">Sphingomonas glacialis</name>
    <dbReference type="NCBI Taxonomy" id="658225"/>
    <lineage>
        <taxon>Bacteria</taxon>
        <taxon>Pseudomonadati</taxon>
        <taxon>Pseudomonadota</taxon>
        <taxon>Alphaproteobacteria</taxon>
        <taxon>Sphingomonadales</taxon>
        <taxon>Sphingomonadaceae</taxon>
        <taxon>Sphingomonas</taxon>
    </lineage>
</organism>
<dbReference type="OrthoDB" id="7433176at2"/>
<dbReference type="EMBL" id="RCZC01000002">
    <property type="protein sequence ID" value="TPG54065.1"/>
    <property type="molecule type" value="Genomic_DNA"/>
</dbReference>
<dbReference type="RefSeq" id="WP_140848837.1">
    <property type="nucleotide sequence ID" value="NZ_RCZC01000002.1"/>
</dbReference>
<proteinExistence type="predicted"/>
<evidence type="ECO:0000313" key="1">
    <source>
        <dbReference type="EMBL" id="TPG54065.1"/>
    </source>
</evidence>
<protein>
    <submittedName>
        <fullName evidence="1">Uncharacterized protein</fullName>
    </submittedName>
</protein>
<keyword evidence="2" id="KW-1185">Reference proteome</keyword>
<evidence type="ECO:0000313" key="2">
    <source>
        <dbReference type="Proteomes" id="UP000319931"/>
    </source>
</evidence>